<evidence type="ECO:0000256" key="3">
    <source>
        <dbReference type="ARBA" id="ARBA00022475"/>
    </source>
</evidence>
<sequence length="501" mass="52697">MIFGALMLVMLLAALDQTIVSTALPTIVADLGGLQHLSWVVTAYLLTSTIAGPIYGKLGDLYGRKLVLQIAIIIFLGGSALCGLADSMTSLIAYRAIQGLGAGGLIVTTIAAVGDIIPPRDRGRYQGVFGGVFGLATIIGPLLGGFFVDNLSWRWIFYVNLPIGAVALFVIATAFHSRTEKVRHSIDFAGAFLLAAGLTSIILFTSLGGATWPWGSPQVVGLMVAAPLLLAAFLWVEGRVAEPILPLSLFRNRTFATTSTVGFIVGLAMFGSVTYLPLFLQIVKGQPPTNSGLVLTPMMLGLLITSIISGQVISRTGKYRTFPILGTAFVAVGMGLLTQLGVSTPIWVAALFMLVLGLGLGMVMQVLVLAVQNAVDFRLMGVATSGSTLFRQVGGSIGVAIFGAIFTNQLTRELASRLPPGAHVPKTANPEAIRHLPAPIHQAYVEAVAASLRPMFYVAVAVAVVAFLMSWLIEDVPLKRGAHAGGKEVGEEFGMPAPENG</sequence>
<evidence type="ECO:0000256" key="4">
    <source>
        <dbReference type="ARBA" id="ARBA00022692"/>
    </source>
</evidence>
<dbReference type="InterPro" id="IPR036259">
    <property type="entry name" value="MFS_trans_sf"/>
</dbReference>
<dbReference type="AlphaFoldDB" id="A0A6J6NI31"/>
<dbReference type="PRINTS" id="PR01036">
    <property type="entry name" value="TCRTETB"/>
</dbReference>
<evidence type="ECO:0000259" key="8">
    <source>
        <dbReference type="PROSITE" id="PS50850"/>
    </source>
</evidence>
<keyword evidence="2" id="KW-0813">Transport</keyword>
<feature type="transmembrane region" description="Helical" evidence="7">
    <location>
        <begin position="346"/>
        <end position="369"/>
    </location>
</feature>
<dbReference type="InterPro" id="IPR011701">
    <property type="entry name" value="MFS"/>
</dbReference>
<evidence type="ECO:0000256" key="7">
    <source>
        <dbReference type="SAM" id="Phobius"/>
    </source>
</evidence>
<evidence type="ECO:0000313" key="9">
    <source>
        <dbReference type="EMBL" id="CAB4685989.1"/>
    </source>
</evidence>
<proteinExistence type="predicted"/>
<dbReference type="NCBIfam" id="TIGR00711">
    <property type="entry name" value="efflux_EmrB"/>
    <property type="match status" value="1"/>
</dbReference>
<dbReference type="Gene3D" id="1.20.1720.10">
    <property type="entry name" value="Multidrug resistance protein D"/>
    <property type="match status" value="1"/>
</dbReference>
<dbReference type="SUPFAM" id="SSF103473">
    <property type="entry name" value="MFS general substrate transporter"/>
    <property type="match status" value="1"/>
</dbReference>
<feature type="transmembrane region" description="Helical" evidence="7">
    <location>
        <begin position="125"/>
        <end position="143"/>
    </location>
</feature>
<keyword evidence="4 7" id="KW-0812">Transmembrane</keyword>
<dbReference type="FunFam" id="1.20.1720.10:FF:000004">
    <property type="entry name" value="EmrB/QacA family drug resistance transporter"/>
    <property type="match status" value="1"/>
</dbReference>
<dbReference type="PROSITE" id="PS50850">
    <property type="entry name" value="MFS"/>
    <property type="match status" value="1"/>
</dbReference>
<feature type="transmembrane region" description="Helical" evidence="7">
    <location>
        <begin position="218"/>
        <end position="236"/>
    </location>
</feature>
<feature type="transmembrane region" description="Helical" evidence="7">
    <location>
        <begin position="455"/>
        <end position="473"/>
    </location>
</feature>
<feature type="transmembrane region" description="Helical" evidence="7">
    <location>
        <begin position="92"/>
        <end position="113"/>
    </location>
</feature>
<evidence type="ECO:0000256" key="6">
    <source>
        <dbReference type="ARBA" id="ARBA00023136"/>
    </source>
</evidence>
<feature type="transmembrane region" description="Helical" evidence="7">
    <location>
        <begin position="188"/>
        <end position="212"/>
    </location>
</feature>
<feature type="transmembrane region" description="Helical" evidence="7">
    <location>
        <begin position="322"/>
        <end position="340"/>
    </location>
</feature>
<keyword evidence="3" id="KW-1003">Cell membrane</keyword>
<feature type="transmembrane region" description="Helical" evidence="7">
    <location>
        <begin position="66"/>
        <end position="86"/>
    </location>
</feature>
<feature type="transmembrane region" description="Helical" evidence="7">
    <location>
        <begin position="257"/>
        <end position="280"/>
    </location>
</feature>
<dbReference type="GO" id="GO:0022857">
    <property type="term" value="F:transmembrane transporter activity"/>
    <property type="evidence" value="ECO:0007669"/>
    <property type="project" value="InterPro"/>
</dbReference>
<evidence type="ECO:0000256" key="5">
    <source>
        <dbReference type="ARBA" id="ARBA00022989"/>
    </source>
</evidence>
<gene>
    <name evidence="9" type="ORF">UFOPK2399_00291</name>
</gene>
<feature type="transmembrane region" description="Helical" evidence="7">
    <location>
        <begin position="33"/>
        <end position="54"/>
    </location>
</feature>
<dbReference type="CDD" id="cd17502">
    <property type="entry name" value="MFS_Azr1_MDR_like"/>
    <property type="match status" value="1"/>
</dbReference>
<dbReference type="Pfam" id="PF07690">
    <property type="entry name" value="MFS_1"/>
    <property type="match status" value="1"/>
</dbReference>
<feature type="transmembrane region" description="Helical" evidence="7">
    <location>
        <begin position="389"/>
        <end position="410"/>
    </location>
</feature>
<feature type="domain" description="Major facilitator superfamily (MFS) profile" evidence="8">
    <location>
        <begin position="2"/>
        <end position="478"/>
    </location>
</feature>
<dbReference type="GO" id="GO:0005886">
    <property type="term" value="C:plasma membrane"/>
    <property type="evidence" value="ECO:0007669"/>
    <property type="project" value="UniProtKB-SubCell"/>
</dbReference>
<accession>A0A6J6NI31</accession>
<feature type="transmembrane region" description="Helical" evidence="7">
    <location>
        <begin position="155"/>
        <end position="176"/>
    </location>
</feature>
<comment type="subcellular location">
    <subcellularLocation>
        <location evidence="1">Cell membrane</location>
        <topology evidence="1">Multi-pass membrane protein</topology>
    </subcellularLocation>
</comment>
<dbReference type="InterPro" id="IPR004638">
    <property type="entry name" value="EmrB-like"/>
</dbReference>
<dbReference type="PANTHER" id="PTHR23501:SF197">
    <property type="entry name" value="COMD"/>
    <property type="match status" value="1"/>
</dbReference>
<dbReference type="InterPro" id="IPR020846">
    <property type="entry name" value="MFS_dom"/>
</dbReference>
<evidence type="ECO:0000256" key="2">
    <source>
        <dbReference type="ARBA" id="ARBA00022448"/>
    </source>
</evidence>
<keyword evidence="5 7" id="KW-1133">Transmembrane helix</keyword>
<dbReference type="EMBL" id="CAEZXP010000001">
    <property type="protein sequence ID" value="CAB4685989.1"/>
    <property type="molecule type" value="Genomic_DNA"/>
</dbReference>
<keyword evidence="6 7" id="KW-0472">Membrane</keyword>
<protein>
    <submittedName>
        <fullName evidence="9">Unannotated protein</fullName>
    </submittedName>
</protein>
<feature type="transmembrane region" description="Helical" evidence="7">
    <location>
        <begin position="292"/>
        <end position="310"/>
    </location>
</feature>
<dbReference type="PANTHER" id="PTHR23501">
    <property type="entry name" value="MAJOR FACILITATOR SUPERFAMILY"/>
    <property type="match status" value="1"/>
</dbReference>
<name>A0A6J6NI31_9ZZZZ</name>
<evidence type="ECO:0000256" key="1">
    <source>
        <dbReference type="ARBA" id="ARBA00004651"/>
    </source>
</evidence>
<organism evidence="9">
    <name type="scientific">freshwater metagenome</name>
    <dbReference type="NCBI Taxonomy" id="449393"/>
    <lineage>
        <taxon>unclassified sequences</taxon>
        <taxon>metagenomes</taxon>
        <taxon>ecological metagenomes</taxon>
    </lineage>
</organism>
<reference evidence="9" key="1">
    <citation type="submission" date="2020-05" db="EMBL/GenBank/DDBJ databases">
        <authorList>
            <person name="Chiriac C."/>
            <person name="Salcher M."/>
            <person name="Ghai R."/>
            <person name="Kavagutti S V."/>
        </authorList>
    </citation>
    <scope>NUCLEOTIDE SEQUENCE</scope>
</reference>
<dbReference type="Gene3D" id="1.20.1250.20">
    <property type="entry name" value="MFS general substrate transporter like domains"/>
    <property type="match status" value="1"/>
</dbReference>